<reference evidence="13 14" key="1">
    <citation type="journal article" date="2013" name="Genome Biol.">
        <title>Draft genome of the mountain pine beetle, Dendroctonus ponderosae Hopkins, a major forest pest.</title>
        <authorList>
            <person name="Keeling C.I."/>
            <person name="Yuen M.M."/>
            <person name="Liao N.Y."/>
            <person name="Docking T.R."/>
            <person name="Chan S.K."/>
            <person name="Taylor G.A."/>
            <person name="Palmquist D.L."/>
            <person name="Jackman S.D."/>
            <person name="Nguyen A."/>
            <person name="Li M."/>
            <person name="Henderson H."/>
            <person name="Janes J.K."/>
            <person name="Zhao Y."/>
            <person name="Pandoh P."/>
            <person name="Moore R."/>
            <person name="Sperling F.A."/>
            <person name="Huber D.P."/>
            <person name="Birol I."/>
            <person name="Jones S.J."/>
            <person name="Bohlmann J."/>
        </authorList>
    </citation>
    <scope>NUCLEOTIDE SEQUENCE</scope>
</reference>
<feature type="domain" description="Fatty acyl-CoA reductase C-terminal" evidence="11">
    <location>
        <begin position="770"/>
        <end position="865"/>
    </location>
</feature>
<keyword evidence="7 10" id="KW-0443">Lipid metabolism</keyword>
<name>U4TZL3_DENPD</name>
<dbReference type="InterPro" id="IPR033640">
    <property type="entry name" value="FAR_C"/>
</dbReference>
<dbReference type="SUPFAM" id="SSF51735">
    <property type="entry name" value="NAD(P)-binding Rossmann-fold domains"/>
    <property type="match status" value="5"/>
</dbReference>
<dbReference type="InterPro" id="IPR013120">
    <property type="entry name" value="FAR_NAD-bd"/>
</dbReference>
<dbReference type="InterPro" id="IPR026055">
    <property type="entry name" value="FAR"/>
</dbReference>
<feature type="transmembrane region" description="Helical" evidence="10">
    <location>
        <begin position="2037"/>
        <end position="2055"/>
    </location>
</feature>
<protein>
    <recommendedName>
        <fullName evidence="10">Fatty acyl-CoA reductase</fullName>
        <ecNumber evidence="10">1.2.1.84</ecNumber>
    </recommendedName>
</protein>
<feature type="domain" description="Thioester reductase (TE)" evidence="12">
    <location>
        <begin position="430"/>
        <end position="702"/>
    </location>
</feature>
<comment type="subcellular location">
    <subcellularLocation>
        <location evidence="1">Membrane</location>
        <topology evidence="1">Multi-pass membrane protein</topology>
    </subcellularLocation>
</comment>
<organism evidence="13 14">
    <name type="scientific">Dendroctonus ponderosae</name>
    <name type="common">Mountain pine beetle</name>
    <dbReference type="NCBI Taxonomy" id="77166"/>
    <lineage>
        <taxon>Eukaryota</taxon>
        <taxon>Metazoa</taxon>
        <taxon>Ecdysozoa</taxon>
        <taxon>Arthropoda</taxon>
        <taxon>Hexapoda</taxon>
        <taxon>Insecta</taxon>
        <taxon>Pterygota</taxon>
        <taxon>Neoptera</taxon>
        <taxon>Endopterygota</taxon>
        <taxon>Coleoptera</taxon>
        <taxon>Polyphaga</taxon>
        <taxon>Cucujiformia</taxon>
        <taxon>Curculionidae</taxon>
        <taxon>Scolytinae</taxon>
        <taxon>Dendroctonus</taxon>
    </lineage>
</organism>
<gene>
    <name evidence="13" type="ORF">D910_02882</name>
</gene>
<dbReference type="FunFam" id="3.40.50.720:FF:000143">
    <property type="entry name" value="Fatty acyl-CoA reductase"/>
    <property type="match status" value="1"/>
</dbReference>
<dbReference type="CDD" id="cd05236">
    <property type="entry name" value="FAR-N_SDR_e"/>
    <property type="match status" value="5"/>
</dbReference>
<dbReference type="CDD" id="cd09071">
    <property type="entry name" value="FAR_C"/>
    <property type="match status" value="4"/>
</dbReference>
<dbReference type="EC" id="1.2.1.84" evidence="10"/>
<dbReference type="GO" id="GO:0035336">
    <property type="term" value="P:long-chain fatty-acyl-CoA metabolic process"/>
    <property type="evidence" value="ECO:0007669"/>
    <property type="project" value="TreeGrafter"/>
</dbReference>
<evidence type="ECO:0000256" key="5">
    <source>
        <dbReference type="ARBA" id="ARBA00022857"/>
    </source>
</evidence>
<comment type="function">
    <text evidence="10">Catalyzes the reduction of fatty acyl-CoA to fatty alcohols.</text>
</comment>
<dbReference type="OrthoDB" id="429813at2759"/>
<sequence length="2118" mass="242051">MASTQTIQECFKGKNIFLTGGSGFIGKACIEKFLRSCPDLGKIYILLRPKRGMSLEERVEQITSSPLFEKLKQMYPENLKKIIPIKGDVLHLGLGISDEDRKLLIQNVHFICHTAASVRFDDFLNDAIFTNIRAAREVALLALEMKNIQVFLHISTTYCNIDGKTVVDEILYPQHGDWKEAIRAAESMDSHTLNVLTQKFMAPFPNTYTYTKQLGEHCINDMLVGKVPAVICRPSIVFGSLVEPLQGWNDNFNGPMGLLLAGGTGILRVVYGDPDINSDYVSVDNVAKIIIMALWHKAVLGLLKLQRKIYIANIAVSQFIFNQWLFVNDNSKRLHTNLPDEDKDAFDINQLPLTEDERYTYYANCCDYGRRYLIKEYEDITEETRANNKRMYFLDCFTKFLFYSWMAWTVFYKINVVNILLISLRKNLFLTGGSGFIGKACIEKFLRSCPDLGKIYILLRPKKGKSLEERLEQITSSPLFEKLKQMYPDSLKKIIPIKGDVLTLGLGISDADRKLLIQDVHFICHTAASVRFDDFLKEAIFSNIRAAREVALLALEMKNIQVFLHISTTYCNIDGKTVVDEILYPQHGDWKEAIRAAESIDNHTLNVLTQKFIEPFPNTYTYTKQLAEHCINDMLVGKVPAIICRPSIVISTLVEPFQGWNDNFNGPVGLLLAGGAGILRTVYADPGFNPDYLAVDNVIKIIIMALWHKAVLGLSIYQASTYKEMLMKPNYLAETGRKLYWDVPFKKNIWYPDGSVTKYFHIFYIKVLLYHVLPALLVDFLMLLACRTPFLLKLQRKIYIANIAVSHFLLKEWLFVNDNSKRLYTYLPDEDKDAFNINQLPLTEDDLYKYYANCCDYARRYLLKEYDDIMEETRTRNKRMASTQTIQECFRGKNLFLTGGSGFIGKACIEKFLRSCPDLGKIYILLRPKKGKSLEERLEQITSSSLFGKLQQMYPENLKKIIPIKGDVLKLRLGISDEDRKLLIQDVHFICHTAASVKFDDFLKDAIFTNIRAAREVALLALEMKNIQVFLHISTTYCNIDGKTVIDEVLYPQHGDWREAIRSAESIDSHTLNVLAQKFIEPFPNTYTYTKQLGEHCINDMLVGKVPAVICRPSVGNSPANIKITNSDNSGRIFPVISTLVEPFQGWNDNFNGPVGLMVAGGKNLFLTGGSGFIGKACIEKFLRSCPDLGKIYILLRPKKGKSLEERLEQITSSPLFEKLKQMYPDSLKKIIPIKGDVLTLGLGISDADRKLLIQDVHFICHTAASVRFDDFLKEAIFSNIRAAREVALLALEMKNIQVFLHISTTYCNIDGKTVVDEILYPQHGDWKEAIRAAESIDNHTLNVLTQKFIEPFPNTYTYTKQLAEHCINDMLVGKVPAIICRPSIVISTLVEPFQGWNDNFNGPVGLLLAGGAGILRTVYADPGFNPDYLAVDNVIKIIIMALWHKAVLGQKSSLSIYQASTYKEMLMKPNYLAETGRKLYWDVPFKKNIWYPDGSVTKYFHIFYIKVLLYHVLPALLVDFLMLLACRTPFLLKLQRKIYIANIAVSHFLLKEWLFVNDNSKRLYTYLPDEDKDAFNINQLPLTEDDLYKYYANCCDYARRYLLKEYDDIMEETRTRNKSAVRFDFRMAATQTIQECFKGKNIFLTGGSGFIGKACIEKFLRSCPDLGKIYILMRPKKGKSLEERLEQITSSTLFEKLKQMYPENLKKIIPIKGDVLTLGLGISDEDRKLLIQDVHFICHTAASVKFDDFLKDAIFTNIRAAREVALLALEMKNIQVFLHVSTTYCNIDGKKIVDEVLYPQHGDWKEAICAAESMDSHTLNVLTQKFMEPFPNTYTYTKQLAEYCINDMLVGKVPAIICRPSVGKRQANIKLMNSANSSRVFAVVSTLVEPFQGWNDNFNGPVGLLLAGGAGILRTVYGDPDVIPDYVSVDSVAKIIIMALWHKAVLGQKSSLSIYQASKYNEQIVKQNYLVETGRRLYWEVPFKNKIWFPGNSMTKYFLIFYINVLLFHVLPALFVDLLLLLSGRSPFLFKLQRKIYIANIAVSHFMLNQWLFVNDNSKRLHTYLPDENKDAFDINQLPLTEDEQYTFYLKSCDYARRYLIKEYDDVTEETRTKTKR</sequence>
<feature type="domain" description="Thioester reductase (TE)" evidence="12">
    <location>
        <begin position="897"/>
        <end position="1163"/>
    </location>
</feature>
<evidence type="ECO:0000256" key="7">
    <source>
        <dbReference type="ARBA" id="ARBA00023098"/>
    </source>
</evidence>
<keyword evidence="3 10" id="KW-0444">Lipid biosynthesis</keyword>
<comment type="catalytic activity">
    <reaction evidence="9 10">
        <text>a long-chain fatty acyl-CoA + 2 NADPH + 2 H(+) = a long-chain primary fatty alcohol + 2 NADP(+) + CoA</text>
        <dbReference type="Rhea" id="RHEA:52716"/>
        <dbReference type="ChEBI" id="CHEBI:15378"/>
        <dbReference type="ChEBI" id="CHEBI:57287"/>
        <dbReference type="ChEBI" id="CHEBI:57783"/>
        <dbReference type="ChEBI" id="CHEBI:58349"/>
        <dbReference type="ChEBI" id="CHEBI:77396"/>
        <dbReference type="ChEBI" id="CHEBI:83139"/>
        <dbReference type="EC" id="1.2.1.84"/>
    </reaction>
</comment>
<feature type="transmembrane region" description="Helical" evidence="10">
    <location>
        <begin position="1509"/>
        <end position="1527"/>
    </location>
</feature>
<feature type="domain" description="Thioester reductase (TE)" evidence="12">
    <location>
        <begin position="1167"/>
        <end position="1439"/>
    </location>
</feature>
<keyword evidence="8 10" id="KW-0472">Membrane</keyword>
<dbReference type="Pfam" id="PF03015">
    <property type="entry name" value="Sterile"/>
    <property type="match status" value="3"/>
</dbReference>
<evidence type="ECO:0000256" key="3">
    <source>
        <dbReference type="ARBA" id="ARBA00022516"/>
    </source>
</evidence>
<evidence type="ECO:0000256" key="4">
    <source>
        <dbReference type="ARBA" id="ARBA00022692"/>
    </source>
</evidence>
<accession>U4TZL3</accession>
<feature type="domain" description="Thioester reductase (TE)" evidence="12">
    <location>
        <begin position="18"/>
        <end position="290"/>
    </location>
</feature>
<dbReference type="Pfam" id="PF07993">
    <property type="entry name" value="NAD_binding_4"/>
    <property type="match status" value="5"/>
</dbReference>
<dbReference type="EMBL" id="KB631698">
    <property type="protein sequence ID" value="ERL85463.1"/>
    <property type="molecule type" value="Genomic_DNA"/>
</dbReference>
<evidence type="ECO:0000313" key="13">
    <source>
        <dbReference type="EMBL" id="ERL85463.1"/>
    </source>
</evidence>
<evidence type="ECO:0000256" key="10">
    <source>
        <dbReference type="RuleBase" id="RU363097"/>
    </source>
</evidence>
<evidence type="ECO:0000259" key="11">
    <source>
        <dbReference type="Pfam" id="PF03015"/>
    </source>
</evidence>
<dbReference type="PANTHER" id="PTHR11011">
    <property type="entry name" value="MALE STERILITY PROTEIN 2-RELATED"/>
    <property type="match status" value="1"/>
</dbReference>
<dbReference type="Gene3D" id="3.40.50.720">
    <property type="entry name" value="NAD(P)-binding Rossmann-like Domain"/>
    <property type="match status" value="5"/>
</dbReference>
<evidence type="ECO:0000313" key="14">
    <source>
        <dbReference type="Proteomes" id="UP000030742"/>
    </source>
</evidence>
<keyword evidence="4 10" id="KW-0812">Transmembrane</keyword>
<dbReference type="GO" id="GO:0005777">
    <property type="term" value="C:peroxisome"/>
    <property type="evidence" value="ECO:0007669"/>
    <property type="project" value="TreeGrafter"/>
</dbReference>
<dbReference type="InterPro" id="IPR036291">
    <property type="entry name" value="NAD(P)-bd_dom_sf"/>
</dbReference>
<feature type="transmembrane region" description="Helical" evidence="10">
    <location>
        <begin position="400"/>
        <end position="421"/>
    </location>
</feature>
<dbReference type="PANTHER" id="PTHR11011:SF24">
    <property type="entry name" value="FATTY ACYL-COA REDUCTASE"/>
    <property type="match status" value="1"/>
</dbReference>
<evidence type="ECO:0000256" key="6">
    <source>
        <dbReference type="ARBA" id="ARBA00022989"/>
    </source>
</evidence>
<keyword evidence="6 10" id="KW-1133">Transmembrane helix</keyword>
<dbReference type="Proteomes" id="UP000030742">
    <property type="component" value="Unassembled WGS sequence"/>
</dbReference>
<feature type="transmembrane region" description="Helical" evidence="10">
    <location>
        <begin position="2000"/>
        <end position="2025"/>
    </location>
</feature>
<comment type="similarity">
    <text evidence="2 10">Belongs to the fatty acyl-CoA reductase family.</text>
</comment>
<dbReference type="GO" id="GO:0102965">
    <property type="term" value="F:alcohol-forming long-chain fatty acyl-CoA reductase activity"/>
    <property type="evidence" value="ECO:0007669"/>
    <property type="project" value="UniProtKB-EC"/>
</dbReference>
<evidence type="ECO:0000256" key="9">
    <source>
        <dbReference type="ARBA" id="ARBA00052530"/>
    </source>
</evidence>
<evidence type="ECO:0000259" key="12">
    <source>
        <dbReference type="Pfam" id="PF07993"/>
    </source>
</evidence>
<evidence type="ECO:0000256" key="8">
    <source>
        <dbReference type="ARBA" id="ARBA00023136"/>
    </source>
</evidence>
<feature type="domain" description="Fatty acyl-CoA reductase C-terminal" evidence="11">
    <location>
        <begin position="1511"/>
        <end position="1606"/>
    </location>
</feature>
<feature type="domain" description="Fatty acyl-CoA reductase C-terminal" evidence="11">
    <location>
        <begin position="2009"/>
        <end position="2104"/>
    </location>
</feature>
<evidence type="ECO:0000256" key="2">
    <source>
        <dbReference type="ARBA" id="ARBA00005928"/>
    </source>
</evidence>
<evidence type="ECO:0000256" key="1">
    <source>
        <dbReference type="ARBA" id="ARBA00004141"/>
    </source>
</evidence>
<keyword evidence="10" id="KW-0560">Oxidoreductase</keyword>
<keyword evidence="5 10" id="KW-0521">NADP</keyword>
<proteinExistence type="inferred from homology"/>
<dbReference type="GO" id="GO:0080019">
    <property type="term" value="F:alcohol-forming very long-chain fatty acyl-CoA reductase activity"/>
    <property type="evidence" value="ECO:0007669"/>
    <property type="project" value="InterPro"/>
</dbReference>
<dbReference type="GO" id="GO:0016020">
    <property type="term" value="C:membrane"/>
    <property type="evidence" value="ECO:0007669"/>
    <property type="project" value="UniProtKB-SubCell"/>
</dbReference>
<feature type="domain" description="Thioester reductase (TE)" evidence="12">
    <location>
        <begin position="1645"/>
        <end position="1937"/>
    </location>
</feature>